<organism evidence="1 2">
    <name type="scientific">Mycobacterium simiae</name>
    <name type="common">Mycobacterium habana</name>
    <dbReference type="NCBI Taxonomy" id="1784"/>
    <lineage>
        <taxon>Bacteria</taxon>
        <taxon>Bacillati</taxon>
        <taxon>Actinomycetota</taxon>
        <taxon>Actinomycetes</taxon>
        <taxon>Mycobacteriales</taxon>
        <taxon>Mycobacteriaceae</taxon>
        <taxon>Mycobacterium</taxon>
        <taxon>Mycobacterium simiae complex</taxon>
    </lineage>
</organism>
<protein>
    <recommendedName>
        <fullName evidence="3">Secreted protein</fullName>
    </recommendedName>
</protein>
<evidence type="ECO:0000313" key="2">
    <source>
        <dbReference type="Proteomes" id="UP000324701"/>
    </source>
</evidence>
<dbReference type="RefSeq" id="WP_149655159.1">
    <property type="nucleotide sequence ID" value="NZ_VTZN01000118.1"/>
</dbReference>
<proteinExistence type="predicted"/>
<keyword evidence="2" id="KW-1185">Reference proteome</keyword>
<name>A0A5B1BJX2_MYCSI</name>
<comment type="caution">
    <text evidence="1">The sequence shown here is derived from an EMBL/GenBank/DDBJ whole genome shotgun (WGS) entry which is preliminary data.</text>
</comment>
<evidence type="ECO:0000313" key="1">
    <source>
        <dbReference type="EMBL" id="KAA1248977.1"/>
    </source>
</evidence>
<accession>A0A5B1BJX2</accession>
<dbReference type="AlphaFoldDB" id="A0A5B1BJX2"/>
<dbReference type="EMBL" id="VTZN01000118">
    <property type="protein sequence ID" value="KAA1248977.1"/>
    <property type="molecule type" value="Genomic_DNA"/>
</dbReference>
<dbReference type="OrthoDB" id="4750830at2"/>
<evidence type="ECO:0008006" key="3">
    <source>
        <dbReference type="Google" id="ProtNLM"/>
    </source>
</evidence>
<sequence length="207" mass="21530">MELTHRIVLTIVGLLGVSAVTPLAAADPSVTLPPMTSTGAGPVIGVGDAGLQQRISQQLYSFGNPDVQEVNGSDAAQFITAAAAVTNRDLASVFQPLQRVLGCQQNNAGFGARAYRRADGQWGGGMLVIAKSTVPDVDALKSCVKSSWRRATAGGEASMCNSGWSYPPFSDTRRGGEGYFVLLAGTASDFCSAPNANYRNTASGWPS</sequence>
<gene>
    <name evidence="1" type="ORF">F0Q45_17600</name>
</gene>
<reference evidence="1 2" key="1">
    <citation type="submission" date="2019-09" db="EMBL/GenBank/DDBJ databases">
        <title>Report of infection by Mycobacterium simiae a patient suffering from pulmonary tuberculosis.</title>
        <authorList>
            <person name="Mohanty P.S."/>
            <person name="Bansal A.K."/>
            <person name="Singh H."/>
            <person name="Sharma S."/>
            <person name="Patil S.A."/>
            <person name="Upadhaya P."/>
            <person name="Singh P.K."/>
            <person name="Kumar D."/>
            <person name="Kumar S."/>
            <person name="Singh R.K."/>
            <person name="Chaudhary B."/>
        </authorList>
    </citation>
    <scope>NUCLEOTIDE SEQUENCE [LARGE SCALE GENOMIC DNA]</scope>
    <source>
        <strain evidence="1 2">JAL-560-SIM</strain>
    </source>
</reference>
<dbReference type="Proteomes" id="UP000324701">
    <property type="component" value="Unassembled WGS sequence"/>
</dbReference>